<reference evidence="9" key="2">
    <citation type="submission" date="2025-09" db="UniProtKB">
        <authorList>
            <consortium name="Ensembl"/>
        </authorList>
    </citation>
    <scope>IDENTIFICATION</scope>
</reference>
<comment type="subcellular location">
    <subcellularLocation>
        <location evidence="1">Cytoplasm</location>
    </subcellularLocation>
</comment>
<dbReference type="GO" id="GO:0030218">
    <property type="term" value="P:erythrocyte differentiation"/>
    <property type="evidence" value="ECO:0007669"/>
    <property type="project" value="InterPro"/>
</dbReference>
<sequence>MSTLPFSLSRQMALLKANKDLISAGRKEFNVLLNQQVFNDPLISEEDMVIVVEDWMNFYINYYRQQVTGEPQERDKALQELRQELNTLINPFLAKYRDFLKSRELPSHPPPSS</sequence>
<name>A0A2K6TS52_SAIBB</name>
<evidence type="ECO:0000256" key="7">
    <source>
        <dbReference type="ARBA" id="ARBA00079289"/>
    </source>
</evidence>
<dbReference type="PANTHER" id="PTHR15914:SF0">
    <property type="entry name" value="ALPHA-HEMOGLOBIN-STABILIZING PROTEIN"/>
    <property type="match status" value="1"/>
</dbReference>
<dbReference type="GO" id="GO:0030492">
    <property type="term" value="F:hemoglobin binding"/>
    <property type="evidence" value="ECO:0007669"/>
    <property type="project" value="InterPro"/>
</dbReference>
<dbReference type="PANTHER" id="PTHR15914">
    <property type="entry name" value="ALPHA-HEMOGLOBIN-STABILIZING PROTEIN"/>
    <property type="match status" value="1"/>
</dbReference>
<dbReference type="GeneTree" id="ENSGT00390000003648"/>
<comment type="similarity">
    <text evidence="4">Belongs to the AHSP family.</text>
</comment>
<evidence type="ECO:0000256" key="4">
    <source>
        <dbReference type="ARBA" id="ARBA00061424"/>
    </source>
</evidence>
<evidence type="ECO:0000313" key="9">
    <source>
        <dbReference type="Ensembl" id="ENSSBOP00000022482.1"/>
    </source>
</evidence>
<proteinExistence type="inferred from homology"/>
<evidence type="ECO:0000256" key="6">
    <source>
        <dbReference type="ARBA" id="ARBA00072174"/>
    </source>
</evidence>
<evidence type="ECO:0000256" key="5">
    <source>
        <dbReference type="ARBA" id="ARBA00066302"/>
    </source>
</evidence>
<evidence type="ECO:0000256" key="2">
    <source>
        <dbReference type="ARBA" id="ARBA00022490"/>
    </source>
</evidence>
<dbReference type="Ensembl" id="ENSSBOT00000039332.1">
    <property type="protein sequence ID" value="ENSSBOP00000022482.1"/>
    <property type="gene ID" value="ENSSBOG00000027785.1"/>
</dbReference>
<reference evidence="9" key="1">
    <citation type="submission" date="2025-08" db="UniProtKB">
        <authorList>
            <consortium name="Ensembl"/>
        </authorList>
    </citation>
    <scope>IDENTIFICATION</scope>
</reference>
<dbReference type="GO" id="GO:0005737">
    <property type="term" value="C:cytoplasm"/>
    <property type="evidence" value="ECO:0007669"/>
    <property type="project" value="UniProtKB-SubCell"/>
</dbReference>
<dbReference type="Proteomes" id="UP000233220">
    <property type="component" value="Unplaced"/>
</dbReference>
<gene>
    <name evidence="9" type="primary">AHSP</name>
</gene>
<protein>
    <recommendedName>
        <fullName evidence="6">Alpha-hemoglobin-stabilizing protein</fullName>
    </recommendedName>
    <alternativeName>
        <fullName evidence="8">Erythroid differentiation-related factor</fullName>
    </alternativeName>
    <alternativeName>
        <fullName evidence="7">Erythroid-associated factor</fullName>
    </alternativeName>
</protein>
<dbReference type="FunFam" id="1.20.58.420:FF:000002">
    <property type="entry name" value="Alpha-hemoglobin-stabilizing protein"/>
    <property type="match status" value="1"/>
</dbReference>
<dbReference type="SUPFAM" id="SSF109751">
    <property type="entry name" value="Alpha-hemoglobin stabilizing protein AHSP"/>
    <property type="match status" value="1"/>
</dbReference>
<dbReference type="GO" id="GO:0006457">
    <property type="term" value="P:protein folding"/>
    <property type="evidence" value="ECO:0007669"/>
    <property type="project" value="InterPro"/>
</dbReference>
<evidence type="ECO:0000256" key="3">
    <source>
        <dbReference type="ARBA" id="ARBA00023186"/>
    </source>
</evidence>
<dbReference type="AlphaFoldDB" id="A0A2K6TS52"/>
<dbReference type="GO" id="GO:0050821">
    <property type="term" value="P:protein stabilization"/>
    <property type="evidence" value="ECO:0007669"/>
    <property type="project" value="InterPro"/>
</dbReference>
<comment type="subunit">
    <text evidence="5">Monomer. Forms a heterodimer with free alpha-hemoglobin. Does not bind beta-hemoglobin nor alpha(2)beta(2) hemoglobin A.</text>
</comment>
<dbReference type="STRING" id="39432.ENSSBOP00000022482"/>
<evidence type="ECO:0000256" key="1">
    <source>
        <dbReference type="ARBA" id="ARBA00004496"/>
    </source>
</evidence>
<dbReference type="Gene3D" id="1.20.58.420">
    <property type="entry name" value="AHSP"/>
    <property type="match status" value="1"/>
</dbReference>
<keyword evidence="10" id="KW-1185">Reference proteome</keyword>
<evidence type="ECO:0000313" key="10">
    <source>
        <dbReference type="Proteomes" id="UP000233220"/>
    </source>
</evidence>
<dbReference type="Pfam" id="PF09236">
    <property type="entry name" value="AHSP"/>
    <property type="match status" value="1"/>
</dbReference>
<evidence type="ECO:0000256" key="8">
    <source>
        <dbReference type="ARBA" id="ARBA00081968"/>
    </source>
</evidence>
<dbReference type="InterPro" id="IPR015317">
    <property type="entry name" value="A_Hb_stabilising_prot"/>
</dbReference>
<keyword evidence="2" id="KW-0963">Cytoplasm</keyword>
<organism evidence="9 10">
    <name type="scientific">Saimiri boliviensis boliviensis</name>
    <name type="common">Bolivian squirrel monkey</name>
    <dbReference type="NCBI Taxonomy" id="39432"/>
    <lineage>
        <taxon>Eukaryota</taxon>
        <taxon>Metazoa</taxon>
        <taxon>Chordata</taxon>
        <taxon>Craniata</taxon>
        <taxon>Vertebrata</taxon>
        <taxon>Euteleostomi</taxon>
        <taxon>Mammalia</taxon>
        <taxon>Eutheria</taxon>
        <taxon>Euarchontoglires</taxon>
        <taxon>Primates</taxon>
        <taxon>Haplorrhini</taxon>
        <taxon>Platyrrhini</taxon>
        <taxon>Cebidae</taxon>
        <taxon>Saimiriinae</taxon>
        <taxon>Saimiri</taxon>
    </lineage>
</organism>
<dbReference type="InterPro" id="IPR036468">
    <property type="entry name" value="AHSP_sf"/>
</dbReference>
<dbReference type="OMA" id="DWIKFYL"/>
<keyword evidence="3" id="KW-0143">Chaperone</keyword>
<accession>A0A2K6TS52</accession>